<dbReference type="OrthoDB" id="3654724at2"/>
<protein>
    <submittedName>
        <fullName evidence="2">Protein of uncharacterized function DUF262</fullName>
    </submittedName>
</protein>
<dbReference type="InterPro" id="IPR004919">
    <property type="entry name" value="GmrSD_N"/>
</dbReference>
<accession>A0A174HP72</accession>
<evidence type="ECO:0000259" key="1">
    <source>
        <dbReference type="Pfam" id="PF03235"/>
    </source>
</evidence>
<dbReference type="Pfam" id="PF03235">
    <property type="entry name" value="GmrSD_N"/>
    <property type="match status" value="1"/>
</dbReference>
<organism evidence="2 3">
    <name type="scientific">Bacteroides uniformis</name>
    <dbReference type="NCBI Taxonomy" id="820"/>
    <lineage>
        <taxon>Bacteria</taxon>
        <taxon>Pseudomonadati</taxon>
        <taxon>Bacteroidota</taxon>
        <taxon>Bacteroidia</taxon>
        <taxon>Bacteroidales</taxon>
        <taxon>Bacteroidaceae</taxon>
        <taxon>Bacteroides</taxon>
    </lineage>
</organism>
<dbReference type="EMBL" id="CZAF01000004">
    <property type="protein sequence ID" value="CUO74675.1"/>
    <property type="molecule type" value="Genomic_DNA"/>
</dbReference>
<sequence>MLNKNTEKYNKFAARNGVAIPIIQRDYVQGADVNFEKRDKFIKKLLDALLNRETCELHFIYGSTDMTKTSEPYFQPVDGQQRLTTLALIGWLLNQKCGLKYSGCLKPLTYTSRPSTEQFCKLMHEFKLPEKYVPSISDYIKNVPGWFSESWKLDSSINSMLEFLDKADFVLGSEPYKDHIEDMADTFFNDSPFEFENLDMENLDLNDDLYVKMNARGKLLTPFENWKAEFEDFLGINFKNVKYQFGDIPGMPDTPTLKEYFEYSIEHDWCDMLWPKAYSRWQAKSEEEKKKILYPSIDEWFMNLLDYVSQFLMFATMPDAETVYKNSGLKNMKDLYTYEIDRSRLEVYKDKENVIKLFRILDLLVGIYKRYEDFGTFMSRYFIATSSTARLEKEEERHKVNLFDYNIDLVSTCLEMGTDMDIAFQIILWSFFQWMLSHSEELLPDSDIVASTDYLRVMTGWVRGRRQRLTNGYSVGANARLADFHEADNISRKLSTATNMFETLLGTTEKSLEDERVKCRLYDKPNFDIIRELSTCRPLYYSFGLLMPSIISCTDTESYIKRFYGFWAMSDTERVQSLVGCGFNGIRPYVDCWFFGMTGRWDYLLTIGKDDRGFDNAVEAFTHLMNDDSPIRYSYDSMAYYMVNYKEFVEANKEGVMRHYFRHDADNEFTVWTIKSPKTKPWQGYNTDPYAYTVRKLYESGGSHEYELSDWSDNAEHGALYIRTEGSESDAMYMECYPKGWEIGIRDKRQKVTRKFGDRFETISDAEEHTVGFRDVEKKFSFDGIVLLDLPGKDRVQTALDFLEAIL</sequence>
<feature type="domain" description="GmrSD restriction endonucleases N-terminal" evidence="1">
    <location>
        <begin position="15"/>
        <end position="230"/>
    </location>
</feature>
<reference evidence="2 3" key="1">
    <citation type="submission" date="2015-09" db="EMBL/GenBank/DDBJ databases">
        <authorList>
            <consortium name="Pathogen Informatics"/>
        </authorList>
    </citation>
    <scope>NUCLEOTIDE SEQUENCE [LARGE SCALE GENOMIC DNA]</scope>
    <source>
        <strain evidence="2 3">2789STDY5834847</strain>
    </source>
</reference>
<dbReference type="Proteomes" id="UP000095614">
    <property type="component" value="Unassembled WGS sequence"/>
</dbReference>
<gene>
    <name evidence="2" type="ORF">ERS852462_01390</name>
</gene>
<evidence type="ECO:0000313" key="2">
    <source>
        <dbReference type="EMBL" id="CUO74675.1"/>
    </source>
</evidence>
<evidence type="ECO:0000313" key="3">
    <source>
        <dbReference type="Proteomes" id="UP000095614"/>
    </source>
</evidence>
<name>A0A174HP72_BACUN</name>
<dbReference type="AlphaFoldDB" id="A0A174HP72"/>
<dbReference type="RefSeq" id="WP_057097634.1">
    <property type="nucleotide sequence ID" value="NZ_CZAF01000004.1"/>
</dbReference>
<proteinExistence type="predicted"/>